<dbReference type="GO" id="GO:0006508">
    <property type="term" value="P:proteolysis"/>
    <property type="evidence" value="ECO:0007669"/>
    <property type="project" value="UniProtKB-UniRule"/>
</dbReference>
<gene>
    <name evidence="1 3" type="primary">clpS</name>
    <name evidence="3" type="ORF">MBHS_04960</name>
</gene>
<evidence type="ECO:0000259" key="2">
    <source>
        <dbReference type="Pfam" id="PF02617"/>
    </source>
</evidence>
<evidence type="ECO:0000313" key="3">
    <source>
        <dbReference type="EMBL" id="SEH09067.1"/>
    </source>
</evidence>
<protein>
    <recommendedName>
        <fullName evidence="1">ATP-dependent Clp protease adapter protein ClpS</fullName>
    </recommendedName>
</protein>
<dbReference type="GO" id="GO:0008233">
    <property type="term" value="F:peptidase activity"/>
    <property type="evidence" value="ECO:0007669"/>
    <property type="project" value="UniProtKB-KW"/>
</dbReference>
<keyword evidence="3" id="KW-0378">Hydrolase</keyword>
<evidence type="ECO:0000313" key="4">
    <source>
        <dbReference type="Proteomes" id="UP000236724"/>
    </source>
</evidence>
<dbReference type="AlphaFoldDB" id="A0A1H6FGA6"/>
<dbReference type="PANTHER" id="PTHR33473:SF19">
    <property type="entry name" value="ATP-DEPENDENT CLP PROTEASE ADAPTER PROTEIN CLPS"/>
    <property type="match status" value="1"/>
</dbReference>
<evidence type="ECO:0000256" key="1">
    <source>
        <dbReference type="HAMAP-Rule" id="MF_00302"/>
    </source>
</evidence>
<comment type="subunit">
    <text evidence="1">Binds to the N-terminal domain of the chaperone ClpA.</text>
</comment>
<comment type="function">
    <text evidence="1">Involved in the modulation of the specificity of the ClpAP-mediated ATP-dependent protein degradation.</text>
</comment>
<dbReference type="Pfam" id="PF02617">
    <property type="entry name" value="ClpS"/>
    <property type="match status" value="1"/>
</dbReference>
<dbReference type="HAMAP" id="MF_00302">
    <property type="entry name" value="ClpS"/>
    <property type="match status" value="1"/>
</dbReference>
<dbReference type="FunFam" id="3.30.1390.10:FF:000002">
    <property type="entry name" value="ATP-dependent Clp protease adapter protein ClpS"/>
    <property type="match status" value="1"/>
</dbReference>
<dbReference type="RefSeq" id="WP_103922564.1">
    <property type="nucleotide sequence ID" value="NZ_FMSV02000558.1"/>
</dbReference>
<dbReference type="InterPro" id="IPR003769">
    <property type="entry name" value="ClpS_core"/>
</dbReference>
<dbReference type="GO" id="GO:0030163">
    <property type="term" value="P:protein catabolic process"/>
    <property type="evidence" value="ECO:0007669"/>
    <property type="project" value="InterPro"/>
</dbReference>
<dbReference type="InterPro" id="IPR014719">
    <property type="entry name" value="Ribosomal_bL12_C/ClpS-like"/>
</dbReference>
<keyword evidence="3" id="KW-0645">Protease</keyword>
<accession>A0A1H6FGA6</accession>
<dbReference type="OrthoDB" id="9796121at2"/>
<dbReference type="PANTHER" id="PTHR33473">
    <property type="entry name" value="ATP-DEPENDENT CLP PROTEASE ADAPTER PROTEIN CLPS1, CHLOROPLASTIC"/>
    <property type="match status" value="1"/>
</dbReference>
<name>A0A1H6FGA6_9GAMM</name>
<proteinExistence type="inferred from homology"/>
<dbReference type="EMBL" id="FMSV02000558">
    <property type="protein sequence ID" value="SEH09067.1"/>
    <property type="molecule type" value="Genomic_DNA"/>
</dbReference>
<feature type="domain" description="Adaptor protein ClpS core" evidence="2">
    <location>
        <begin position="46"/>
        <end position="125"/>
    </location>
</feature>
<comment type="similarity">
    <text evidence="1">Belongs to the ClpS family.</text>
</comment>
<sequence length="129" mass="14883">MTTRFLQKSEYSAWEAQCSLIFNSQPPFTEDIDDDIAVQEAQPKLKKPQLYKVVLLNDDYTPMDFVIEILERFFNMNRETAVHVMLNVHTKGKGICGTFTRDIAETKVTQVSEYASQHEHPLRCTLEPA</sequence>
<dbReference type="Gene3D" id="3.30.1390.10">
    <property type="match status" value="1"/>
</dbReference>
<reference evidence="3 4" key="1">
    <citation type="submission" date="2016-10" db="EMBL/GenBank/DDBJ databases">
        <authorList>
            <person name="de Groot N.N."/>
        </authorList>
    </citation>
    <scope>NUCLEOTIDE SEQUENCE [LARGE SCALE GENOMIC DNA]</scope>
    <source>
        <strain evidence="3">MBHS1</strain>
    </source>
</reference>
<dbReference type="SUPFAM" id="SSF54736">
    <property type="entry name" value="ClpS-like"/>
    <property type="match status" value="1"/>
</dbReference>
<dbReference type="InterPro" id="IPR022935">
    <property type="entry name" value="ClpS"/>
</dbReference>
<dbReference type="Proteomes" id="UP000236724">
    <property type="component" value="Unassembled WGS sequence"/>
</dbReference>
<keyword evidence="4" id="KW-1185">Reference proteome</keyword>
<dbReference type="NCBIfam" id="NF000669">
    <property type="entry name" value="PRK00033.1-2"/>
    <property type="match status" value="1"/>
</dbReference>
<organism evidence="3 4">
    <name type="scientific">Candidatus Venteria ishoeyi</name>
    <dbReference type="NCBI Taxonomy" id="1899563"/>
    <lineage>
        <taxon>Bacteria</taxon>
        <taxon>Pseudomonadati</taxon>
        <taxon>Pseudomonadota</taxon>
        <taxon>Gammaproteobacteria</taxon>
        <taxon>Thiotrichales</taxon>
        <taxon>Thiotrichaceae</taxon>
        <taxon>Venteria</taxon>
    </lineage>
</organism>
<dbReference type="NCBIfam" id="NF000672">
    <property type="entry name" value="PRK00033.1-5"/>
    <property type="match status" value="1"/>
</dbReference>